<reference evidence="4 5" key="1">
    <citation type="journal article" date="2016" name="PLoS Pathog.">
        <title>Biosynthesis of antibiotic leucinostatins in bio-control fungus Purpureocillium lilacinum and their inhibition on phytophthora revealed by genome mining.</title>
        <authorList>
            <person name="Wang G."/>
            <person name="Liu Z."/>
            <person name="Lin R."/>
            <person name="Li E."/>
            <person name="Mao Z."/>
            <person name="Ling J."/>
            <person name="Yang Y."/>
            <person name="Yin W.B."/>
            <person name="Xie B."/>
        </authorList>
    </citation>
    <scope>NUCLEOTIDE SEQUENCE [LARGE SCALE GENOMIC DNA]</scope>
    <source>
        <strain evidence="4">170</strain>
    </source>
</reference>
<evidence type="ECO:0000313" key="4">
    <source>
        <dbReference type="EMBL" id="OAQ73740.1"/>
    </source>
</evidence>
<dbReference type="InterPro" id="IPR001138">
    <property type="entry name" value="Zn2Cys6_DnaBD"/>
</dbReference>
<dbReference type="AlphaFoldDB" id="A0A179G8C0"/>
<name>A0A179G8C0_METCM</name>
<dbReference type="OrthoDB" id="2991872at2759"/>
<evidence type="ECO:0000256" key="2">
    <source>
        <dbReference type="SAM" id="MobiDB-lite"/>
    </source>
</evidence>
<evidence type="ECO:0000313" key="5">
    <source>
        <dbReference type="Proteomes" id="UP000078397"/>
    </source>
</evidence>
<keyword evidence="4" id="KW-0238">DNA-binding</keyword>
<sequence length="504" mass="56718">MVQRSRGCLRCRQRRVRCDQGRPSCQRCLTRNELCIGYRDEADLIFQHETAKTVLRHRSEASSTSSSEPRRSRSQSLPRTDSESPPDISPIRPSASREDAAIAGFFEKYILYPCTNSSSSGFLEHLPCLFKDVNVEGRHALRWAVQAAAFADYSRTADSEAAELTSLALECYGRALGKLGESMAERGKVPDDYDLNCVVVLDLFESLYLPETAAMGAHAQGMAHILRLRGHEQFHDPRGWGLFRLAHHRIQKQHLAKKLSPLPESKAWLDCLHQDQFVRLEQDALRISTLCDKANSILGVLNSGSVDRQGIVRLVQEMHALDAEATKWRQRAEWSFRTVRAEDIAGYRHETAYLPDTVQIHGDVWMAYEWNYHRTARILLHQQLLACLTAIESDGDEFMDGQTAEVMAWKETSIMVVRTLAEEILSTVAQSFGDVDGAGRSVDVFEDGPSCRAIGAYFMLWPVKIMKSEDGVATDAQKEAARLVFERIRETTGMKRTLGALSIV</sequence>
<dbReference type="PROSITE" id="PS50048">
    <property type="entry name" value="ZN2_CY6_FUNGAL_2"/>
    <property type="match status" value="1"/>
</dbReference>
<protein>
    <submittedName>
        <fullName evidence="4">Zn2/Cys6 DNA-binding protein</fullName>
    </submittedName>
</protein>
<dbReference type="Gene3D" id="4.10.240.10">
    <property type="entry name" value="Zn(2)-C6 fungal-type DNA-binding domain"/>
    <property type="match status" value="1"/>
</dbReference>
<dbReference type="RefSeq" id="XP_018149823.1">
    <property type="nucleotide sequence ID" value="XM_018281223.1"/>
</dbReference>
<organism evidence="4 5">
    <name type="scientific">Pochonia chlamydosporia 170</name>
    <dbReference type="NCBI Taxonomy" id="1380566"/>
    <lineage>
        <taxon>Eukaryota</taxon>
        <taxon>Fungi</taxon>
        <taxon>Dikarya</taxon>
        <taxon>Ascomycota</taxon>
        <taxon>Pezizomycotina</taxon>
        <taxon>Sordariomycetes</taxon>
        <taxon>Hypocreomycetidae</taxon>
        <taxon>Hypocreales</taxon>
        <taxon>Clavicipitaceae</taxon>
        <taxon>Pochonia</taxon>
    </lineage>
</organism>
<evidence type="ECO:0000256" key="1">
    <source>
        <dbReference type="ARBA" id="ARBA00023242"/>
    </source>
</evidence>
<dbReference type="PANTHER" id="PTHR38791">
    <property type="entry name" value="ZN(II)2CYS6 TRANSCRIPTION FACTOR (EUROFUNG)-RELATED-RELATED"/>
    <property type="match status" value="1"/>
</dbReference>
<dbReference type="GO" id="GO:0008270">
    <property type="term" value="F:zinc ion binding"/>
    <property type="evidence" value="ECO:0007669"/>
    <property type="project" value="InterPro"/>
</dbReference>
<dbReference type="InterPro" id="IPR053175">
    <property type="entry name" value="DHMBA_Reg_Transcription_Factor"/>
</dbReference>
<dbReference type="InterPro" id="IPR036864">
    <property type="entry name" value="Zn2-C6_fun-type_DNA-bd_sf"/>
</dbReference>
<keyword evidence="5" id="KW-1185">Reference proteome</keyword>
<accession>A0A179G8C0</accession>
<dbReference type="PROSITE" id="PS00463">
    <property type="entry name" value="ZN2_CY6_FUNGAL_1"/>
    <property type="match status" value="1"/>
</dbReference>
<dbReference type="KEGG" id="pchm:VFPPC_01385"/>
<dbReference type="Proteomes" id="UP000078397">
    <property type="component" value="Unassembled WGS sequence"/>
</dbReference>
<dbReference type="GO" id="GO:0000981">
    <property type="term" value="F:DNA-binding transcription factor activity, RNA polymerase II-specific"/>
    <property type="evidence" value="ECO:0007669"/>
    <property type="project" value="InterPro"/>
</dbReference>
<dbReference type="EMBL" id="LSBJ02000001">
    <property type="protein sequence ID" value="OAQ73740.1"/>
    <property type="molecule type" value="Genomic_DNA"/>
</dbReference>
<dbReference type="SMART" id="SM00066">
    <property type="entry name" value="GAL4"/>
    <property type="match status" value="1"/>
</dbReference>
<dbReference type="GO" id="GO:0003677">
    <property type="term" value="F:DNA binding"/>
    <property type="evidence" value="ECO:0007669"/>
    <property type="project" value="UniProtKB-KW"/>
</dbReference>
<evidence type="ECO:0000259" key="3">
    <source>
        <dbReference type="PROSITE" id="PS50048"/>
    </source>
</evidence>
<feature type="region of interest" description="Disordered" evidence="2">
    <location>
        <begin position="56"/>
        <end position="95"/>
    </location>
</feature>
<keyword evidence="1" id="KW-0539">Nucleus</keyword>
<proteinExistence type="predicted"/>
<dbReference type="GeneID" id="28845217"/>
<dbReference type="CDD" id="cd00067">
    <property type="entry name" value="GAL4"/>
    <property type="match status" value="1"/>
</dbReference>
<dbReference type="Pfam" id="PF00172">
    <property type="entry name" value="Zn_clus"/>
    <property type="match status" value="1"/>
</dbReference>
<gene>
    <name evidence="4" type="ORF">VFPPC_01385</name>
</gene>
<dbReference type="SUPFAM" id="SSF57701">
    <property type="entry name" value="Zn2/Cys6 DNA-binding domain"/>
    <property type="match status" value="1"/>
</dbReference>
<comment type="caution">
    <text evidence="4">The sequence shown here is derived from an EMBL/GenBank/DDBJ whole genome shotgun (WGS) entry which is preliminary data.</text>
</comment>
<feature type="domain" description="Zn(2)-C6 fungal-type" evidence="3">
    <location>
        <begin position="7"/>
        <end position="35"/>
    </location>
</feature>